<evidence type="ECO:0000313" key="7">
    <source>
        <dbReference type="EMBL" id="CAB4646756.1"/>
    </source>
</evidence>
<reference evidence="7" key="1">
    <citation type="submission" date="2020-05" db="EMBL/GenBank/DDBJ databases">
        <authorList>
            <person name="Chiriac C."/>
            <person name="Salcher M."/>
            <person name="Ghai R."/>
            <person name="Kavagutti S V."/>
        </authorList>
    </citation>
    <scope>NUCLEOTIDE SEQUENCE</scope>
</reference>
<name>A0A6J6KC86_9ZZZZ</name>
<keyword evidence="6" id="KW-0503">Monooxygenase</keyword>
<dbReference type="Pfam" id="PF00067">
    <property type="entry name" value="p450"/>
    <property type="match status" value="1"/>
</dbReference>
<keyword evidence="5" id="KW-0408">Iron</keyword>
<proteinExistence type="inferred from homology"/>
<dbReference type="PANTHER" id="PTHR46696">
    <property type="entry name" value="P450, PUTATIVE (EUROFUNG)-RELATED"/>
    <property type="match status" value="1"/>
</dbReference>
<dbReference type="PRINTS" id="PR00385">
    <property type="entry name" value="P450"/>
</dbReference>
<dbReference type="GO" id="GO:0004497">
    <property type="term" value="F:monooxygenase activity"/>
    <property type="evidence" value="ECO:0007669"/>
    <property type="project" value="UniProtKB-KW"/>
</dbReference>
<dbReference type="EMBL" id="CAEZWJ010000006">
    <property type="protein sequence ID" value="CAB4646756.1"/>
    <property type="molecule type" value="Genomic_DNA"/>
</dbReference>
<dbReference type="PRINTS" id="PR00359">
    <property type="entry name" value="BP450"/>
</dbReference>
<dbReference type="FunFam" id="1.10.630.10:FF:000018">
    <property type="entry name" value="Cytochrome P450 monooxygenase"/>
    <property type="match status" value="1"/>
</dbReference>
<evidence type="ECO:0000256" key="1">
    <source>
        <dbReference type="ARBA" id="ARBA00010617"/>
    </source>
</evidence>
<evidence type="ECO:0000256" key="4">
    <source>
        <dbReference type="ARBA" id="ARBA00023002"/>
    </source>
</evidence>
<comment type="similarity">
    <text evidence="1">Belongs to the cytochrome P450 family.</text>
</comment>
<protein>
    <submittedName>
        <fullName evidence="7">Unannotated protein</fullName>
    </submittedName>
</protein>
<dbReference type="InterPro" id="IPR001128">
    <property type="entry name" value="Cyt_P450"/>
</dbReference>
<evidence type="ECO:0000256" key="2">
    <source>
        <dbReference type="ARBA" id="ARBA00022617"/>
    </source>
</evidence>
<evidence type="ECO:0000256" key="3">
    <source>
        <dbReference type="ARBA" id="ARBA00022723"/>
    </source>
</evidence>
<dbReference type="InterPro" id="IPR036396">
    <property type="entry name" value="Cyt_P450_sf"/>
</dbReference>
<dbReference type="SUPFAM" id="SSF48264">
    <property type="entry name" value="Cytochrome P450"/>
    <property type="match status" value="1"/>
</dbReference>
<gene>
    <name evidence="7" type="ORF">UFOPK2214_00296</name>
</gene>
<sequence>MSETIYGPVTDWATDFDHGSPAYNNNIHQIWDDLKAAGCPIAHTERYGGVWLPLTHDLVKEIAYDPTRFSSLTPVVQQLKPSEARLEDPDALGAPIGPVPPISSDPPFHADARRILLPAFSPKQIDPLRKEVEEICNKLIDDMGDVDSIDAAVQYTQHIPVLVVAQMVGLPLSDADRFRGWVDMVLGGIGAERSEERLAQFMAMDEYLTKHIEDHIENPQDDLTTYLLNAEIFGEKLSPRHVFGTILLLIIAGIDTTWSGIGSSLWHLASNPIDRRRLVENPDKIPAATEEFLRAYAPVTMARMVTEDMEFHGVQMKKEDRVLLPFPAANRDEKQFANPAVVDIEREENRHSAFGLGIHRCIGSNLARLEMNVAIEVFLKRFPDFELDMTEQVTWSTGQVRGPRNLPFKIKTRA</sequence>
<dbReference type="GO" id="GO:0005506">
    <property type="term" value="F:iron ion binding"/>
    <property type="evidence" value="ECO:0007669"/>
    <property type="project" value="InterPro"/>
</dbReference>
<organism evidence="7">
    <name type="scientific">freshwater metagenome</name>
    <dbReference type="NCBI Taxonomy" id="449393"/>
    <lineage>
        <taxon>unclassified sequences</taxon>
        <taxon>metagenomes</taxon>
        <taxon>ecological metagenomes</taxon>
    </lineage>
</organism>
<dbReference type="Gene3D" id="1.10.630.10">
    <property type="entry name" value="Cytochrome P450"/>
    <property type="match status" value="1"/>
</dbReference>
<keyword evidence="2" id="KW-0349">Heme</keyword>
<dbReference type="AlphaFoldDB" id="A0A6J6KC86"/>
<dbReference type="PANTHER" id="PTHR46696:SF6">
    <property type="entry name" value="P450, PUTATIVE (EUROFUNG)-RELATED"/>
    <property type="match status" value="1"/>
</dbReference>
<dbReference type="InterPro" id="IPR002397">
    <property type="entry name" value="Cyt_P450_B"/>
</dbReference>
<evidence type="ECO:0000256" key="6">
    <source>
        <dbReference type="ARBA" id="ARBA00023033"/>
    </source>
</evidence>
<accession>A0A6J6KC86</accession>
<keyword evidence="4" id="KW-0560">Oxidoreductase</keyword>
<dbReference type="PROSITE" id="PS00086">
    <property type="entry name" value="CYTOCHROME_P450"/>
    <property type="match status" value="1"/>
</dbReference>
<evidence type="ECO:0000256" key="5">
    <source>
        <dbReference type="ARBA" id="ARBA00023004"/>
    </source>
</evidence>
<dbReference type="GO" id="GO:0016705">
    <property type="term" value="F:oxidoreductase activity, acting on paired donors, with incorporation or reduction of molecular oxygen"/>
    <property type="evidence" value="ECO:0007669"/>
    <property type="project" value="InterPro"/>
</dbReference>
<keyword evidence="3" id="KW-0479">Metal-binding</keyword>
<dbReference type="GO" id="GO:0020037">
    <property type="term" value="F:heme binding"/>
    <property type="evidence" value="ECO:0007669"/>
    <property type="project" value="InterPro"/>
</dbReference>
<dbReference type="InterPro" id="IPR017972">
    <property type="entry name" value="Cyt_P450_CS"/>
</dbReference>